<dbReference type="EC" id="3.2.1.52" evidence="3"/>
<evidence type="ECO:0000256" key="5">
    <source>
        <dbReference type="ARBA" id="ARBA00023295"/>
    </source>
</evidence>
<dbReference type="InterPro" id="IPR050226">
    <property type="entry name" value="NagZ_Beta-hexosaminidase"/>
</dbReference>
<name>A0A3S6QP50_9LACO</name>
<evidence type="ECO:0000313" key="7">
    <source>
        <dbReference type="EMBL" id="AUJ29753.1"/>
    </source>
</evidence>
<evidence type="ECO:0000256" key="1">
    <source>
        <dbReference type="ARBA" id="ARBA00001231"/>
    </source>
</evidence>
<evidence type="ECO:0000256" key="2">
    <source>
        <dbReference type="ARBA" id="ARBA00005336"/>
    </source>
</evidence>
<evidence type="ECO:0000256" key="3">
    <source>
        <dbReference type="ARBA" id="ARBA00012663"/>
    </source>
</evidence>
<evidence type="ECO:0000259" key="6">
    <source>
        <dbReference type="Pfam" id="PF00933"/>
    </source>
</evidence>
<dbReference type="Proteomes" id="UP000314960">
    <property type="component" value="Chromosome"/>
</dbReference>
<dbReference type="Gene3D" id="3.20.20.300">
    <property type="entry name" value="Glycoside hydrolase, family 3, N-terminal domain"/>
    <property type="match status" value="1"/>
</dbReference>
<keyword evidence="4" id="KW-0378">Hydrolase</keyword>
<dbReference type="Pfam" id="PF00933">
    <property type="entry name" value="Glyco_hydro_3"/>
    <property type="match status" value="1"/>
</dbReference>
<dbReference type="EMBL" id="CP018176">
    <property type="protein sequence ID" value="AUJ29753.1"/>
    <property type="molecule type" value="Genomic_DNA"/>
</dbReference>
<protein>
    <recommendedName>
        <fullName evidence="3">beta-N-acetylhexosaminidase</fullName>
        <ecNumber evidence="3">3.2.1.52</ecNumber>
    </recommendedName>
</protein>
<dbReference type="SUPFAM" id="SSF51445">
    <property type="entry name" value="(Trans)glycosidases"/>
    <property type="match status" value="1"/>
</dbReference>
<dbReference type="GO" id="GO:0005975">
    <property type="term" value="P:carbohydrate metabolic process"/>
    <property type="evidence" value="ECO:0007669"/>
    <property type="project" value="InterPro"/>
</dbReference>
<dbReference type="PANTHER" id="PTHR30480:SF13">
    <property type="entry name" value="BETA-HEXOSAMINIDASE"/>
    <property type="match status" value="1"/>
</dbReference>
<keyword evidence="5" id="KW-0326">Glycosidase</keyword>
<dbReference type="InterPro" id="IPR001764">
    <property type="entry name" value="Glyco_hydro_3_N"/>
</dbReference>
<reference evidence="7 8" key="1">
    <citation type="submission" date="2016-11" db="EMBL/GenBank/DDBJ databases">
        <title>Interaction between Lactobacillus species and yeast in water kefir.</title>
        <authorList>
            <person name="Behr J."/>
            <person name="Xu D."/>
            <person name="Vogel R.F."/>
        </authorList>
    </citation>
    <scope>NUCLEOTIDE SEQUENCE [LARGE SCALE GENOMIC DNA]</scope>
    <source>
        <strain evidence="7 8">TMW 1.1822</strain>
    </source>
</reference>
<accession>A0A3S6QP50</accession>
<dbReference type="InterPro" id="IPR017853">
    <property type="entry name" value="GH"/>
</dbReference>
<comment type="similarity">
    <text evidence="2">Belongs to the glycosyl hydrolase 3 family.</text>
</comment>
<sequence length="256" mass="28071">MTNNKTFASPQQLYQAGGRKGVVKAAGDTAKILNSLQINLNFAPVADVSTDPNSFIYERSLGLDYKQTAHIIKDEVAQIQKNKVAASLKHFPGYGTAGDTHTGFATTTRTLTNFENNDFLPFKAGIKAGAQTVLVSHIFVTSIDSEYPASLSPKIHQLLRKKLKFKKVIITDDLSMGAITKFAADKHISPDLLAVEAGNDMLLSNNIVDGTSSIVQAVKNKQIKESQINKSVYRILKLKRDLGILNQKSIKNQQRN</sequence>
<proteinExistence type="inferred from homology"/>
<evidence type="ECO:0000313" key="8">
    <source>
        <dbReference type="Proteomes" id="UP000314960"/>
    </source>
</evidence>
<dbReference type="PANTHER" id="PTHR30480">
    <property type="entry name" value="BETA-HEXOSAMINIDASE-RELATED"/>
    <property type="match status" value="1"/>
</dbReference>
<evidence type="ECO:0000256" key="4">
    <source>
        <dbReference type="ARBA" id="ARBA00022801"/>
    </source>
</evidence>
<comment type="catalytic activity">
    <reaction evidence="1">
        <text>Hydrolysis of terminal non-reducing N-acetyl-D-hexosamine residues in N-acetyl-beta-D-hexosaminides.</text>
        <dbReference type="EC" id="3.2.1.52"/>
    </reaction>
</comment>
<gene>
    <name evidence="7" type="ORF">BSQ49_05820</name>
</gene>
<dbReference type="AlphaFoldDB" id="A0A3S6QP50"/>
<dbReference type="GO" id="GO:0004563">
    <property type="term" value="F:beta-N-acetylhexosaminidase activity"/>
    <property type="evidence" value="ECO:0007669"/>
    <property type="project" value="UniProtKB-EC"/>
</dbReference>
<dbReference type="KEGG" id="lhw:BSQ49_05820"/>
<dbReference type="GO" id="GO:0009254">
    <property type="term" value="P:peptidoglycan turnover"/>
    <property type="evidence" value="ECO:0007669"/>
    <property type="project" value="TreeGrafter"/>
</dbReference>
<feature type="domain" description="Glycoside hydrolase family 3 N-terminal" evidence="6">
    <location>
        <begin position="9"/>
        <end position="238"/>
    </location>
</feature>
<organism evidence="7 8">
    <name type="scientific">Liquorilactobacillus hordei</name>
    <dbReference type="NCBI Taxonomy" id="468911"/>
    <lineage>
        <taxon>Bacteria</taxon>
        <taxon>Bacillati</taxon>
        <taxon>Bacillota</taxon>
        <taxon>Bacilli</taxon>
        <taxon>Lactobacillales</taxon>
        <taxon>Lactobacillaceae</taxon>
        <taxon>Liquorilactobacillus</taxon>
    </lineage>
</organism>
<dbReference type="InterPro" id="IPR036962">
    <property type="entry name" value="Glyco_hydro_3_N_sf"/>
</dbReference>